<organism evidence="2">
    <name type="scientific">Tetraselmis sp. GSL018</name>
    <dbReference type="NCBI Taxonomy" id="582737"/>
    <lineage>
        <taxon>Eukaryota</taxon>
        <taxon>Viridiplantae</taxon>
        <taxon>Chlorophyta</taxon>
        <taxon>core chlorophytes</taxon>
        <taxon>Chlorodendrophyceae</taxon>
        <taxon>Chlorodendrales</taxon>
        <taxon>Chlorodendraceae</taxon>
        <taxon>Tetraselmis</taxon>
    </lineage>
</organism>
<name>A0A061QTL1_9CHLO</name>
<dbReference type="EMBL" id="GBEZ01022855">
    <property type="protein sequence ID" value="JAC64002.1"/>
    <property type="molecule type" value="Transcribed_RNA"/>
</dbReference>
<protein>
    <submittedName>
        <fullName evidence="2">Uncharacterized protein</fullName>
    </submittedName>
</protein>
<feature type="region of interest" description="Disordered" evidence="1">
    <location>
        <begin position="1"/>
        <end position="58"/>
    </location>
</feature>
<reference evidence="2" key="1">
    <citation type="submission" date="2014-05" db="EMBL/GenBank/DDBJ databases">
        <title>The transcriptome of the halophilic microalga Tetraselmis sp. GSL018 isolated from the Great Salt Lake, Utah.</title>
        <authorList>
            <person name="Jinkerson R.E."/>
            <person name="D'Adamo S."/>
            <person name="Posewitz M.C."/>
        </authorList>
    </citation>
    <scope>NUCLEOTIDE SEQUENCE</scope>
    <source>
        <strain evidence="2">GSL018</strain>
    </source>
</reference>
<gene>
    <name evidence="2" type="ORF">TSPGSL018_19266</name>
</gene>
<accession>A0A061QTL1</accession>
<evidence type="ECO:0000256" key="1">
    <source>
        <dbReference type="SAM" id="MobiDB-lite"/>
    </source>
</evidence>
<sequence>MGRRGEEKGTVAEAPNRRRRASGGPQHAPVALSLRLPHHPQAAAWGPTSSALPHWASA</sequence>
<feature type="non-terminal residue" evidence="2">
    <location>
        <position position="58"/>
    </location>
</feature>
<proteinExistence type="predicted"/>
<feature type="compositionally biased region" description="Basic and acidic residues" evidence="1">
    <location>
        <begin position="1"/>
        <end position="10"/>
    </location>
</feature>
<evidence type="ECO:0000313" key="2">
    <source>
        <dbReference type="EMBL" id="JAC64002.1"/>
    </source>
</evidence>
<dbReference type="AlphaFoldDB" id="A0A061QTL1"/>